<dbReference type="Gene3D" id="2.160.10.10">
    <property type="entry name" value="Hexapeptide repeat proteins"/>
    <property type="match status" value="1"/>
</dbReference>
<dbReference type="InterPro" id="IPR050179">
    <property type="entry name" value="Trans_hexapeptide_repeat"/>
</dbReference>
<protein>
    <recommendedName>
        <fullName evidence="1">N-acetyltransferase domain-containing protein</fullName>
    </recommendedName>
</protein>
<reference evidence="2 3" key="1">
    <citation type="submission" date="2018-03" db="EMBL/GenBank/DDBJ databases">
        <title>Bacteriophage NCPPB3778 and a type I-E CRISPR drive the evolution of the US Biological Select Agent, Rathayibacter toxicus.</title>
        <authorList>
            <person name="Davis E.W.II."/>
            <person name="Tabima J.F."/>
            <person name="Weisberg A.J."/>
            <person name="Dantas Lopes L."/>
            <person name="Wiseman M.S."/>
            <person name="Wiseman M.S."/>
            <person name="Pupko T."/>
            <person name="Belcher M.S."/>
            <person name="Sechler A.J."/>
            <person name="Tancos M.A."/>
            <person name="Schroeder B.K."/>
            <person name="Murray T.D."/>
            <person name="Luster D.G."/>
            <person name="Schneider W.L."/>
            <person name="Rogers E."/>
            <person name="Andreote F.D."/>
            <person name="Grunwald N.J."/>
            <person name="Putnam M.L."/>
            <person name="Chang J.H."/>
        </authorList>
    </citation>
    <scope>NUCLEOTIDE SEQUENCE [LARGE SCALE GENOMIC DNA]</scope>
    <source>
        <strain evidence="2 3">DSM 15932</strain>
    </source>
</reference>
<sequence length="356" mass="37408">MGWSIVEVEWADPRAESLRSAQRVELDERYGSDDHEPGTPPSADDVPVFLVAVDEGGAAVACGGLRPLPDSVLGPDVVEVKRMFVDRSARGSGVAAAVLAALEEKARERGAVRLVLETGTLQPDAIRFYTRQGYAPIPLFGSYLGSEHSVCFGRSLRPARIEASADVDPRAEVGDGTLVWHLAQVREQARVGRDCVIGRGAYLGPGVVVGDRCKIQNHALVYEPAVLGDGVFVGPAVVFTNDLRPRAVTPDGALKSADDWHAVGVVVEEGAAIGARAVCVAPVRIGAWAMVAAGAVVAADVPPFALVVGVPARRVGWVGRAGARLEAAGDGADGALWRCPETGEEYVERDGVLSRV</sequence>
<dbReference type="SUPFAM" id="SSF55729">
    <property type="entry name" value="Acyl-CoA N-acyltransferases (Nat)"/>
    <property type="match status" value="1"/>
</dbReference>
<dbReference type="Proteomes" id="UP000285317">
    <property type="component" value="Chromosome"/>
</dbReference>
<dbReference type="Pfam" id="PF00132">
    <property type="entry name" value="Hexapep"/>
    <property type="match status" value="1"/>
</dbReference>
<dbReference type="InterPro" id="IPR001451">
    <property type="entry name" value="Hexapep"/>
</dbReference>
<dbReference type="PROSITE" id="PS51186">
    <property type="entry name" value="GNAT"/>
    <property type="match status" value="1"/>
</dbReference>
<dbReference type="CDD" id="cd03358">
    <property type="entry name" value="LbH_WxcM_N_like"/>
    <property type="match status" value="1"/>
</dbReference>
<evidence type="ECO:0000313" key="2">
    <source>
        <dbReference type="EMBL" id="AZZ52121.1"/>
    </source>
</evidence>
<accession>A0A3T0T0E2</accession>
<dbReference type="InterPro" id="IPR011004">
    <property type="entry name" value="Trimer_LpxA-like_sf"/>
</dbReference>
<dbReference type="Gene3D" id="3.40.630.30">
    <property type="match status" value="1"/>
</dbReference>
<dbReference type="AlphaFoldDB" id="A0A3T0T0E2"/>
<organism evidence="2 3">
    <name type="scientific">Rathayibacter festucae DSM 15932</name>
    <dbReference type="NCBI Taxonomy" id="1328866"/>
    <lineage>
        <taxon>Bacteria</taxon>
        <taxon>Bacillati</taxon>
        <taxon>Actinomycetota</taxon>
        <taxon>Actinomycetes</taxon>
        <taxon>Micrococcales</taxon>
        <taxon>Microbacteriaceae</taxon>
        <taxon>Rathayibacter</taxon>
    </lineage>
</organism>
<dbReference type="EMBL" id="CP028137">
    <property type="protein sequence ID" value="AZZ52121.1"/>
    <property type="molecule type" value="Genomic_DNA"/>
</dbReference>
<feature type="domain" description="N-acetyltransferase" evidence="1">
    <location>
        <begin position="8"/>
        <end position="157"/>
    </location>
</feature>
<name>A0A3T0T0E2_9MICO</name>
<dbReference type="GO" id="GO:0016747">
    <property type="term" value="F:acyltransferase activity, transferring groups other than amino-acyl groups"/>
    <property type="evidence" value="ECO:0007669"/>
    <property type="project" value="InterPro"/>
</dbReference>
<evidence type="ECO:0000313" key="3">
    <source>
        <dbReference type="Proteomes" id="UP000285317"/>
    </source>
</evidence>
<gene>
    <name evidence="2" type="ORF">C1I64_08655</name>
</gene>
<dbReference type="Pfam" id="PF00583">
    <property type="entry name" value="Acetyltransf_1"/>
    <property type="match status" value="1"/>
</dbReference>
<dbReference type="Pfam" id="PF14602">
    <property type="entry name" value="Hexapep_2"/>
    <property type="match status" value="1"/>
</dbReference>
<dbReference type="PANTHER" id="PTHR43300">
    <property type="entry name" value="ACETYLTRANSFERASE"/>
    <property type="match status" value="1"/>
</dbReference>
<dbReference type="KEGG" id="rfs:C1I64_08655"/>
<dbReference type="SUPFAM" id="SSF51161">
    <property type="entry name" value="Trimeric LpxA-like enzymes"/>
    <property type="match status" value="1"/>
</dbReference>
<proteinExistence type="predicted"/>
<dbReference type="PANTHER" id="PTHR43300:SF4">
    <property type="entry name" value="ACYL-[ACYL-CARRIER-PROTEIN]--UDP-N-ACETYLGLUCOSAMINE O-ACYLTRANSFERASE"/>
    <property type="match status" value="1"/>
</dbReference>
<dbReference type="InterPro" id="IPR016181">
    <property type="entry name" value="Acyl_CoA_acyltransferase"/>
</dbReference>
<evidence type="ECO:0000259" key="1">
    <source>
        <dbReference type="PROSITE" id="PS51186"/>
    </source>
</evidence>
<dbReference type="InterPro" id="IPR000182">
    <property type="entry name" value="GNAT_dom"/>
</dbReference>